<keyword evidence="3" id="KW-1185">Reference proteome</keyword>
<accession>A0A2Z3GEY5</accession>
<evidence type="ECO:0000259" key="1">
    <source>
        <dbReference type="Pfam" id="PF00085"/>
    </source>
</evidence>
<dbReference type="Pfam" id="PF00085">
    <property type="entry name" value="Thioredoxin"/>
    <property type="match status" value="1"/>
</dbReference>
<evidence type="ECO:0000313" key="2">
    <source>
        <dbReference type="EMBL" id="AWM32269.1"/>
    </source>
</evidence>
<dbReference type="Gene3D" id="3.40.30.10">
    <property type="entry name" value="Glutaredoxin"/>
    <property type="match status" value="1"/>
</dbReference>
<dbReference type="InterPro" id="IPR013766">
    <property type="entry name" value="Thioredoxin_domain"/>
</dbReference>
<reference evidence="3" key="1">
    <citation type="submission" date="2018-04" db="EMBL/GenBank/DDBJ databases">
        <title>Complete genome of Antarctic heterotrophic bacterium Hymenobacter nivis.</title>
        <authorList>
            <person name="Terashima M."/>
        </authorList>
    </citation>
    <scope>NUCLEOTIDE SEQUENCE [LARGE SCALE GENOMIC DNA]</scope>
    <source>
        <strain evidence="3">NBRC 111535</strain>
    </source>
</reference>
<feature type="domain" description="Thioredoxin" evidence="1">
    <location>
        <begin position="31"/>
        <end position="109"/>
    </location>
</feature>
<dbReference type="Proteomes" id="UP000245999">
    <property type="component" value="Chromosome"/>
</dbReference>
<dbReference type="EMBL" id="CP029145">
    <property type="protein sequence ID" value="AWM32269.1"/>
    <property type="molecule type" value="Genomic_DNA"/>
</dbReference>
<evidence type="ECO:0000313" key="3">
    <source>
        <dbReference type="Proteomes" id="UP000245999"/>
    </source>
</evidence>
<dbReference type="AlphaFoldDB" id="A0A2Z3GEY5"/>
<protein>
    <submittedName>
        <fullName evidence="2">Thiol reductase thioredoxin</fullName>
    </submittedName>
</protein>
<name>A0A2Z3GEY5_9BACT</name>
<gene>
    <name evidence="2" type="ORF">DDQ68_05355</name>
</gene>
<dbReference type="InterPro" id="IPR036249">
    <property type="entry name" value="Thioredoxin-like_sf"/>
</dbReference>
<dbReference type="OrthoDB" id="882770at2"/>
<proteinExistence type="predicted"/>
<organism evidence="2 3">
    <name type="scientific">Hymenobacter nivis</name>
    <dbReference type="NCBI Taxonomy" id="1850093"/>
    <lineage>
        <taxon>Bacteria</taxon>
        <taxon>Pseudomonadati</taxon>
        <taxon>Bacteroidota</taxon>
        <taxon>Cytophagia</taxon>
        <taxon>Cytophagales</taxon>
        <taxon>Hymenobacteraceae</taxon>
        <taxon>Hymenobacter</taxon>
    </lineage>
</organism>
<sequence length="137" mass="15575">MGTARVLRATVCLPRHFSPMTEAHRQHVHHANDEQLRYLIHENLKVFAKFTSENCAVCSALAPPFAKFVDEEEYQSILFLKLNSDENPVAKKLMRDKATPFFVSYCQGRLLECAALTEVADVRAQLDRLRAFAPIKA</sequence>
<dbReference type="KEGG" id="hnv:DDQ68_05355"/>
<dbReference type="CDD" id="cd02947">
    <property type="entry name" value="TRX_family"/>
    <property type="match status" value="1"/>
</dbReference>
<dbReference type="SUPFAM" id="SSF52833">
    <property type="entry name" value="Thioredoxin-like"/>
    <property type="match status" value="1"/>
</dbReference>